<dbReference type="RefSeq" id="WP_069780819.1">
    <property type="nucleotide sequence ID" value="NZ_CP017248.1"/>
</dbReference>
<dbReference type="SUPFAM" id="SSF48264">
    <property type="entry name" value="Cytochrome P450"/>
    <property type="match status" value="1"/>
</dbReference>
<dbReference type="PANTHER" id="PTHR46696">
    <property type="entry name" value="P450, PUTATIVE (EUROFUNG)-RELATED"/>
    <property type="match status" value="1"/>
</dbReference>
<dbReference type="GO" id="GO:0016705">
    <property type="term" value="F:oxidoreductase activity, acting on paired donors, with incorporation or reduction of molecular oxygen"/>
    <property type="evidence" value="ECO:0007669"/>
    <property type="project" value="InterPro"/>
</dbReference>
<accession>A0A1D7YFH3</accession>
<gene>
    <name evidence="3" type="ORF">BFF78_27280</name>
</gene>
<keyword evidence="2" id="KW-0560">Oxidoreductase</keyword>
<dbReference type="GO" id="GO:0020037">
    <property type="term" value="F:heme binding"/>
    <property type="evidence" value="ECO:0007669"/>
    <property type="project" value="InterPro"/>
</dbReference>
<evidence type="ECO:0000313" key="4">
    <source>
        <dbReference type="Proteomes" id="UP000094960"/>
    </source>
</evidence>
<keyword evidence="2" id="KW-0408">Iron</keyword>
<name>A0A1D7YFH3_9ACTN</name>
<dbReference type="Proteomes" id="UP000094960">
    <property type="component" value="Chromosome"/>
</dbReference>
<dbReference type="InterPro" id="IPR001128">
    <property type="entry name" value="Cyt_P450"/>
</dbReference>
<evidence type="ECO:0000313" key="3">
    <source>
        <dbReference type="EMBL" id="AOR34264.1"/>
    </source>
</evidence>
<keyword evidence="2" id="KW-0503">Monooxygenase</keyword>
<dbReference type="InterPro" id="IPR017972">
    <property type="entry name" value="Cyt_P450_CS"/>
</dbReference>
<proteinExistence type="inferred from homology"/>
<dbReference type="GO" id="GO:0005506">
    <property type="term" value="F:iron ion binding"/>
    <property type="evidence" value="ECO:0007669"/>
    <property type="project" value="InterPro"/>
</dbReference>
<dbReference type="GO" id="GO:0004497">
    <property type="term" value="F:monooxygenase activity"/>
    <property type="evidence" value="ECO:0007669"/>
    <property type="project" value="UniProtKB-KW"/>
</dbReference>
<comment type="similarity">
    <text evidence="1 2">Belongs to the cytochrome P450 family.</text>
</comment>
<organism evidence="3 4">
    <name type="scientific">Streptomyces fodineus</name>
    <dbReference type="NCBI Taxonomy" id="1904616"/>
    <lineage>
        <taxon>Bacteria</taxon>
        <taxon>Bacillati</taxon>
        <taxon>Actinomycetota</taxon>
        <taxon>Actinomycetes</taxon>
        <taxon>Kitasatosporales</taxon>
        <taxon>Streptomycetaceae</taxon>
        <taxon>Streptomyces</taxon>
    </lineage>
</organism>
<sequence>MTVPVDAEDLVRLVTAPGTSGEPFAHYRQLRDLSGVYRSERLGMTLVTGQAECQRVLGDKETFRVIDAAWMEAKMPGWKPSASQEQFFSSLFFRNPPEHTRLRAQLSRGFSSRQLRQLGPMVEHEARVVFDRLLGTPSGEAVDFQELVSEPLSMAALGGLLGIPAAEQPRCWTLLNEALPQPDPTADDATRQAVQQRADRAALAMSEYFEKLVAAKRADPADDLISAYLAEQSDDPDRLSDSELALALLPIFGAGVAALSATLGNAVHTLLSHPDTLERVRSGDFSADRAVAEIFRYCGGYHVTRRYTAQDVELGGVALSAGSVLVLLLAAANRDPKAFHEPETFDIDRTGAGSLAFSAGIHHCLGAALSKLVAEAVCRELRRVPRLRSAGDPKWRPDMLFFGPERLPVAIGGQDR</sequence>
<dbReference type="PANTHER" id="PTHR46696:SF1">
    <property type="entry name" value="CYTOCHROME P450 YJIB-RELATED"/>
    <property type="match status" value="1"/>
</dbReference>
<dbReference type="Gene3D" id="1.10.630.10">
    <property type="entry name" value="Cytochrome P450"/>
    <property type="match status" value="1"/>
</dbReference>
<keyword evidence="2" id="KW-0349">Heme</keyword>
<evidence type="ECO:0000256" key="2">
    <source>
        <dbReference type="RuleBase" id="RU000461"/>
    </source>
</evidence>
<reference evidence="4" key="1">
    <citation type="submission" date="2016-09" db="EMBL/GenBank/DDBJ databases">
        <title>Streptomyces puniciscabiei strain:TW1S1 Genome sequencing and assembly.</title>
        <authorList>
            <person name="Kim M.-K."/>
            <person name="Kim S.B."/>
        </authorList>
    </citation>
    <scope>NUCLEOTIDE SEQUENCE [LARGE SCALE GENOMIC DNA]</scope>
    <source>
        <strain evidence="4">TW1S1</strain>
    </source>
</reference>
<dbReference type="Pfam" id="PF00067">
    <property type="entry name" value="p450"/>
    <property type="match status" value="2"/>
</dbReference>
<dbReference type="PROSITE" id="PS00086">
    <property type="entry name" value="CYTOCHROME_P450"/>
    <property type="match status" value="1"/>
</dbReference>
<dbReference type="InterPro" id="IPR036396">
    <property type="entry name" value="Cyt_P450_sf"/>
</dbReference>
<keyword evidence="2" id="KW-0479">Metal-binding</keyword>
<dbReference type="KEGG" id="spun:BFF78_27280"/>
<dbReference type="EMBL" id="CP017248">
    <property type="protein sequence ID" value="AOR34264.1"/>
    <property type="molecule type" value="Genomic_DNA"/>
</dbReference>
<dbReference type="PRINTS" id="PR00359">
    <property type="entry name" value="BP450"/>
</dbReference>
<protein>
    <recommendedName>
        <fullName evidence="5">Cytochrome</fullName>
    </recommendedName>
</protein>
<evidence type="ECO:0008006" key="5">
    <source>
        <dbReference type="Google" id="ProtNLM"/>
    </source>
</evidence>
<evidence type="ECO:0000256" key="1">
    <source>
        <dbReference type="ARBA" id="ARBA00010617"/>
    </source>
</evidence>
<dbReference type="AlphaFoldDB" id="A0A1D7YFH3"/>
<dbReference type="InterPro" id="IPR002397">
    <property type="entry name" value="Cyt_P450_B"/>
</dbReference>
<keyword evidence="4" id="KW-1185">Reference proteome</keyword>